<name>A0A8E7FNU3_9CAUD</name>
<sequence length="82" mass="9208">MRDFNKADDPFMARLVAAQDAGLNAETCKRVAFGEMTLDEALGDMDMDQESSTDVYDEETGFVYCNDECKEFGGCPECIPFW</sequence>
<reference evidence="1" key="1">
    <citation type="submission" date="2021-03" db="EMBL/GenBank/DDBJ databases">
        <title>Complete genome sequence of Hafnia phage Pocis76.</title>
        <authorList>
            <person name="Dislers A."/>
            <person name="Zrelovs N."/>
            <person name="Kazaks A."/>
        </authorList>
    </citation>
    <scope>NUCLEOTIDE SEQUENCE</scope>
</reference>
<accession>A0A8E7FNU3</accession>
<dbReference type="EMBL" id="MW689258">
    <property type="protein sequence ID" value="QVW27772.1"/>
    <property type="molecule type" value="Genomic_DNA"/>
</dbReference>
<keyword evidence="2" id="KW-1185">Reference proteome</keyword>
<evidence type="ECO:0000313" key="1">
    <source>
        <dbReference type="EMBL" id="QVW27772.1"/>
    </source>
</evidence>
<organism evidence="1 2">
    <name type="scientific">Hafnia phage Pocis76</name>
    <dbReference type="NCBI Taxonomy" id="2831174"/>
    <lineage>
        <taxon>Viruses</taxon>
        <taxon>Duplodnaviria</taxon>
        <taxon>Heunggongvirae</taxon>
        <taxon>Uroviricota</taxon>
        <taxon>Caudoviricetes</taxon>
        <taxon>Drexlerviridae</taxon>
        <taxon>Tempevirinae</taxon>
        <taxon>Pocisvirus</taxon>
        <taxon>Pocisvirus pocis76</taxon>
    </lineage>
</organism>
<dbReference type="Proteomes" id="UP000678489">
    <property type="component" value="Segment"/>
</dbReference>
<proteinExistence type="predicted"/>
<evidence type="ECO:0000313" key="2">
    <source>
        <dbReference type="Proteomes" id="UP000678489"/>
    </source>
</evidence>
<protein>
    <submittedName>
        <fullName evidence="1">Uncharacterized protein</fullName>
    </submittedName>
</protein>